<organism evidence="2 3">
    <name type="scientific">Chromobacterium indicum</name>
    <dbReference type="NCBI Taxonomy" id="3110228"/>
    <lineage>
        <taxon>Bacteria</taxon>
        <taxon>Pseudomonadati</taxon>
        <taxon>Pseudomonadota</taxon>
        <taxon>Betaproteobacteria</taxon>
        <taxon>Neisseriales</taxon>
        <taxon>Chromobacteriaceae</taxon>
        <taxon>Chromobacterium</taxon>
    </lineage>
</organism>
<dbReference type="InterPro" id="IPR019670">
    <property type="entry name" value="DUF2523"/>
</dbReference>
<protein>
    <submittedName>
        <fullName evidence="2">DUF2523 family protein</fullName>
    </submittedName>
</protein>
<feature type="transmembrane region" description="Helical" evidence="1">
    <location>
        <begin position="56"/>
        <end position="81"/>
    </location>
</feature>
<dbReference type="EMBL" id="JAYFSJ010000026">
    <property type="protein sequence ID" value="MEN7433753.1"/>
    <property type="molecule type" value="Genomic_DNA"/>
</dbReference>
<feature type="transmembrane region" description="Helical" evidence="1">
    <location>
        <begin position="24"/>
        <end position="44"/>
    </location>
</feature>
<dbReference type="Proteomes" id="UP001405405">
    <property type="component" value="Unassembled WGS sequence"/>
</dbReference>
<evidence type="ECO:0000256" key="1">
    <source>
        <dbReference type="SAM" id="Phobius"/>
    </source>
</evidence>
<keyword evidence="3" id="KW-1185">Reference proteome</keyword>
<accession>A0ABV0CS72</accession>
<keyword evidence="1" id="KW-0472">Membrane</keyword>
<keyword evidence="1" id="KW-0812">Transmembrane</keyword>
<evidence type="ECO:0000313" key="2">
    <source>
        <dbReference type="EMBL" id="MEN7433753.1"/>
    </source>
</evidence>
<proteinExistence type="predicted"/>
<keyword evidence="1" id="KW-1133">Transmembrane helix</keyword>
<sequence>MPVIIAICSAVAVALLTNLVSRVIGAIGFGMVGYIGINSLFSALKSTIAANVSGMVVNVFAIAGLAGFGQAISIMFSALIIRATLAGMDSAGSMIQSKWKGFKA</sequence>
<comment type="caution">
    <text evidence="2">The sequence shown here is derived from an EMBL/GenBank/DDBJ whole genome shotgun (WGS) entry which is preliminary data.</text>
</comment>
<dbReference type="Pfam" id="PF10734">
    <property type="entry name" value="DUF2523"/>
    <property type="match status" value="1"/>
</dbReference>
<dbReference type="RefSeq" id="WP_346790949.1">
    <property type="nucleotide sequence ID" value="NZ_JAYFSJ010000026.1"/>
</dbReference>
<reference evidence="2 3" key="1">
    <citation type="submission" date="2023-12" db="EMBL/GenBank/DDBJ databases">
        <title>Chromobacterium sp. strain TRC.1.1.SA producing antimicrobial pigment.</title>
        <authorList>
            <person name="Verma N."/>
            <person name="Choksket S."/>
            <person name="Pinnaka A.K."/>
            <person name="Korpole S."/>
        </authorList>
    </citation>
    <scope>NUCLEOTIDE SEQUENCE [LARGE SCALE GENOMIC DNA]</scope>
    <source>
        <strain evidence="2 3">TRC1.1.SA</strain>
    </source>
</reference>
<gene>
    <name evidence="2" type="ORF">VA599_23695</name>
</gene>
<evidence type="ECO:0000313" key="3">
    <source>
        <dbReference type="Proteomes" id="UP001405405"/>
    </source>
</evidence>
<name>A0ABV0CS72_9NEIS</name>